<dbReference type="Gene3D" id="1.20.1560.10">
    <property type="entry name" value="ABC transporter type 1, transmembrane domain"/>
    <property type="match status" value="2"/>
</dbReference>
<proteinExistence type="evidence at transcript level"/>
<evidence type="ECO:0000256" key="11">
    <source>
        <dbReference type="ARBA" id="ARBA00022692"/>
    </source>
</evidence>
<keyword evidence="23" id="KW-0413">Isomerase</keyword>
<keyword evidence="11 33" id="KW-0812">Transmembrane</keyword>
<dbReference type="EC" id="5.6.1.6" evidence="7"/>
<dbReference type="GO" id="GO:0140359">
    <property type="term" value="F:ABC-type transporter activity"/>
    <property type="evidence" value="ECO:0007669"/>
    <property type="project" value="InterPro"/>
</dbReference>
<evidence type="ECO:0000256" key="17">
    <source>
        <dbReference type="ARBA" id="ARBA00022989"/>
    </source>
</evidence>
<evidence type="ECO:0000256" key="30">
    <source>
        <dbReference type="ARBA" id="ARBA00044653"/>
    </source>
</evidence>
<evidence type="ECO:0000256" key="1">
    <source>
        <dbReference type="ARBA" id="ARBA00004195"/>
    </source>
</evidence>
<feature type="transmembrane region" description="Helical" evidence="33">
    <location>
        <begin position="92"/>
        <end position="112"/>
    </location>
</feature>
<dbReference type="FunFam" id="1.20.1560.10:FF:000026">
    <property type="entry name" value="Multidrug resistance-associated protein lethal(2)03659"/>
    <property type="match status" value="1"/>
</dbReference>
<feature type="domain" description="ABC transporter" evidence="34">
    <location>
        <begin position="1141"/>
        <end position="1374"/>
    </location>
</feature>
<dbReference type="InterPro" id="IPR027417">
    <property type="entry name" value="P-loop_NTPase"/>
</dbReference>
<dbReference type="InterPro" id="IPR011527">
    <property type="entry name" value="ABC1_TM_dom"/>
</dbReference>
<evidence type="ECO:0000256" key="32">
    <source>
        <dbReference type="SAM" id="MobiDB-lite"/>
    </source>
</evidence>
<dbReference type="InterPro" id="IPR050173">
    <property type="entry name" value="ABC_transporter_C-like"/>
</dbReference>
<keyword evidence="18" id="KW-0406">Ion transport</keyword>
<feature type="transmembrane region" description="Helical" evidence="33">
    <location>
        <begin position="938"/>
        <end position="960"/>
    </location>
</feature>
<evidence type="ECO:0000256" key="8">
    <source>
        <dbReference type="ARBA" id="ARBA00016668"/>
    </source>
</evidence>
<dbReference type="PROSITE" id="PS00211">
    <property type="entry name" value="ABC_TRANSPORTER_1"/>
    <property type="match status" value="2"/>
</dbReference>
<feature type="domain" description="ABC transmembrane type-1" evidence="35">
    <location>
        <begin position="795"/>
        <end position="1096"/>
    </location>
</feature>
<feature type="transmembrane region" description="Helical" evidence="33">
    <location>
        <begin position="790"/>
        <end position="810"/>
    </location>
</feature>
<feature type="transmembrane region" description="Helical" evidence="33">
    <location>
        <begin position="316"/>
        <end position="340"/>
    </location>
</feature>
<keyword evidence="20" id="KW-0869">Chloride channel</keyword>
<evidence type="ECO:0000256" key="21">
    <source>
        <dbReference type="ARBA" id="ARBA00023180"/>
    </source>
</evidence>
<dbReference type="InterPro" id="IPR036640">
    <property type="entry name" value="ABC1_TM_sf"/>
</dbReference>
<dbReference type="PROSITE" id="PS50893">
    <property type="entry name" value="ABC_TRANSPORTER_2"/>
    <property type="match status" value="2"/>
</dbReference>
<dbReference type="EMBL" id="JI164540">
    <property type="protein sequence ID" value="ADY40374.1"/>
    <property type="molecule type" value="mRNA"/>
</dbReference>
<reference evidence="36" key="1">
    <citation type="journal article" date="2011" name="Genome Res.">
        <title>Deep small RNA sequencing from the nematode Ascaris reveals conservation, functional diversification, and novel developmental profiles.</title>
        <authorList>
            <person name="Wang J."/>
            <person name="Czech B."/>
            <person name="Crunk A."/>
            <person name="Wallace A."/>
            <person name="Mitreva M."/>
            <person name="Hannon G.J."/>
            <person name="Davis R.E."/>
        </authorList>
    </citation>
    <scope>NUCLEOTIDE SEQUENCE</scope>
</reference>
<evidence type="ECO:0000256" key="26">
    <source>
        <dbReference type="ARBA" id="ARBA00029720"/>
    </source>
</evidence>
<evidence type="ECO:0000256" key="6">
    <source>
        <dbReference type="ARBA" id="ARBA00009726"/>
    </source>
</evidence>
<evidence type="ECO:0000256" key="18">
    <source>
        <dbReference type="ARBA" id="ARBA00023065"/>
    </source>
</evidence>
<name>F1KR70_ASCSU</name>
<dbReference type="CDD" id="cd18593">
    <property type="entry name" value="ABC_6TM_MRP4_D1_like"/>
    <property type="match status" value="1"/>
</dbReference>
<evidence type="ECO:0000256" key="24">
    <source>
        <dbReference type="ARBA" id="ARBA00023303"/>
    </source>
</evidence>
<comment type="catalytic activity">
    <reaction evidence="25">
        <text>chloride(in) = chloride(out)</text>
        <dbReference type="Rhea" id="RHEA:29823"/>
        <dbReference type="ChEBI" id="CHEBI:17996"/>
    </reaction>
</comment>
<evidence type="ECO:0000256" key="22">
    <source>
        <dbReference type="ARBA" id="ARBA00023214"/>
    </source>
</evidence>
<feature type="transmembrane region" description="Helical" evidence="33">
    <location>
        <begin position="866"/>
        <end position="887"/>
    </location>
</feature>
<evidence type="ECO:0000256" key="9">
    <source>
        <dbReference type="ARBA" id="ARBA00022448"/>
    </source>
</evidence>
<comment type="similarity">
    <text evidence="6">Belongs to the ABC transporter superfamily. ABCC family. Conjugate transporter (TC 3.A.1.208) subfamily.</text>
</comment>
<keyword evidence="9" id="KW-0813">Transport</keyword>
<feature type="compositionally biased region" description="Low complexity" evidence="32">
    <location>
        <begin position="721"/>
        <end position="736"/>
    </location>
</feature>
<feature type="transmembrane region" description="Helical" evidence="33">
    <location>
        <begin position="132"/>
        <end position="154"/>
    </location>
</feature>
<feature type="region of interest" description="Disordered" evidence="32">
    <location>
        <begin position="721"/>
        <end position="742"/>
    </location>
</feature>
<feature type="transmembrane region" description="Helical" evidence="33">
    <location>
        <begin position="230"/>
        <end position="251"/>
    </location>
</feature>
<keyword evidence="24" id="KW-0407">Ion channel</keyword>
<dbReference type="GO" id="GO:0005789">
    <property type="term" value="C:endoplasmic reticulum membrane"/>
    <property type="evidence" value="ECO:0007669"/>
    <property type="project" value="UniProtKB-SubCell"/>
</dbReference>
<dbReference type="PROSITE" id="PS50929">
    <property type="entry name" value="ABC_TM1F"/>
    <property type="match status" value="2"/>
</dbReference>
<dbReference type="GO" id="GO:0005260">
    <property type="term" value="F:intracellularly ATP-gated chloride channel activity"/>
    <property type="evidence" value="ECO:0007669"/>
    <property type="project" value="UniProtKB-EC"/>
</dbReference>
<dbReference type="GO" id="GO:0031901">
    <property type="term" value="C:early endosome membrane"/>
    <property type="evidence" value="ECO:0007669"/>
    <property type="project" value="UniProtKB-SubCell"/>
</dbReference>
<dbReference type="SUPFAM" id="SSF90123">
    <property type="entry name" value="ABC transporter transmembrane region"/>
    <property type="match status" value="2"/>
</dbReference>
<keyword evidence="17 33" id="KW-1133">Transmembrane helix</keyword>
<dbReference type="CDD" id="cd03244">
    <property type="entry name" value="ABCC_MRP_domain2"/>
    <property type="match status" value="1"/>
</dbReference>
<evidence type="ECO:0000256" key="13">
    <source>
        <dbReference type="ARBA" id="ARBA00022741"/>
    </source>
</evidence>
<evidence type="ECO:0000256" key="28">
    <source>
        <dbReference type="ARBA" id="ARBA00033163"/>
    </source>
</evidence>
<evidence type="ECO:0000256" key="7">
    <source>
        <dbReference type="ARBA" id="ARBA00012195"/>
    </source>
</evidence>
<keyword evidence="12" id="KW-0677">Repeat</keyword>
<evidence type="ECO:0000256" key="5">
    <source>
        <dbReference type="ARBA" id="ARBA00009118"/>
    </source>
</evidence>
<dbReference type="FunFam" id="3.40.50.300:FF:000973">
    <property type="entry name" value="Multidrug resistance-associated protein 4"/>
    <property type="match status" value="1"/>
</dbReference>
<keyword evidence="16" id="KW-0067">ATP-binding</keyword>
<keyword evidence="19 33" id="KW-0472">Membrane</keyword>
<feature type="domain" description="ABC transmembrane type-1" evidence="35">
    <location>
        <begin position="93"/>
        <end position="372"/>
    </location>
</feature>
<evidence type="ECO:0000256" key="20">
    <source>
        <dbReference type="ARBA" id="ARBA00023173"/>
    </source>
</evidence>
<sequence length="1401" mass="157006">MQRVKPKLGPNPEANASFLSRITYIYMLPFFWRGFHKQLEEEDLCEPLQNHRSQVATERLTREWEREKRLASEAGRKPSLAAAVRRIYFKPVALLGILLFIEEAVKLLQPLAMGRLIRYFRYDAPLTLTEAYLAAGGVAITSAMVAFIHHPYFYGLQKQGMELKVATCGMIMQKGLRLSSAALHKTTVGHIVTLMSNDVAKFDMAFLFVHFLWLSPLILISYTYMLWQEIGVSSLAGFGALLILVPIQGYFSRMMGKCRRQIASRTDKRVSVMNEILNGIRVIKMYAWENAFAKVVDDLRKNELVKVKANSVWQSLVMGTFWASGKMIILFAITCFILTGNQLTAERIFVAMALYNACRLPVTLFVPFALQFLFESNVSLRRVQAFLELEEYEQLEESSTIQNGHILSKYADGSDSDEKTPLKTNDMEISLQEATQDEGEAYVELKNFTAAWETVEADDSSEAAVAVKNISLSARPGQLIAVVGPVGCGKSSLLSSILRETRRVSGSMVVNGRLAYASQDAWIFSGSIRDNILFGEPYDEKRYQEAIRVCALNKDLSQLPNGDRTLVGDRGHSLSGGQKARVSLARAIYRNSDIYLLDDPLSAVDSAVGRYLFDKCIMGFLKPKVTILVTHQVQYLRNADRILLMRGGEVVASGTINQLKHLSTFADILQETAETYSRRASETESLTPHSPQKIIYEMEEIFEDDDDTIIPTSEEANALIRQRSLGRSSSRSPSKHQLSRESLTESVISLAKATKVDKLVGGPGDEEERAEGAVTWKVYGHYLRAMAQPAVMLPFLVIFAAAVQVFNNFIDWWLNKWTNAAEQATNRSSSNLIVGNEYENITQPSAIYVDHVRLGSLMLDLDLDDYQIVFTVMVLLLMVVSVARSVWFRLVQVSAARLLHDMMFTAVVKAKVIFFDTNPIGRILNRFSKDVGTMDDQLSFAFFDFFTGTLNFFGMVAVTLLINPAVFIPTLPLAFVFFFVRIFYLSSSRDVKRLEATTRSPLYSHISASMQGLTTVRAFSNENRALKEYHDRQDVNTSAFFLSLATARWFASSIDWLVAFFITGVAFASVLSPALSASTVGLSLMYAIGMAGTFGRYLEIWTRCEINMVSVERIMNYSELPSEPLTEGTLPPSDWPTMGHLHFHNVSLRYEEDGDLVLRDIEADIKPKEKIGIVGRTGAGKSSLLRALFRLTEPEGSVLIDGLDTKKVVLQELRKRLSIIPQDPVLFIGSLRRNLDPFAEFSDDDLWSALEQVELKTAVSDLSSGLETHMQEGGANFSVGQRQLICLARALLRNAKIIVIDEATANVDPETDALIQRTIKARFVSSTVLTIAHRLNTIMDSDRVMVLENGRLIEFDHPHILLQREDGVFASLVAETGVQNSALLRRLAEACYQKKDKRNSE</sequence>
<dbReference type="GO" id="GO:0016324">
    <property type="term" value="C:apical plasma membrane"/>
    <property type="evidence" value="ECO:0007669"/>
    <property type="project" value="UniProtKB-SubCell"/>
</dbReference>
<evidence type="ECO:0000256" key="33">
    <source>
        <dbReference type="SAM" id="Phobius"/>
    </source>
</evidence>
<dbReference type="InterPro" id="IPR003593">
    <property type="entry name" value="AAA+_ATPase"/>
</dbReference>
<evidence type="ECO:0000256" key="23">
    <source>
        <dbReference type="ARBA" id="ARBA00023235"/>
    </source>
</evidence>
<feature type="transmembrane region" description="Helical" evidence="33">
    <location>
        <begin position="204"/>
        <end position="224"/>
    </location>
</feature>
<evidence type="ECO:0000256" key="15">
    <source>
        <dbReference type="ARBA" id="ARBA00022824"/>
    </source>
</evidence>
<keyword evidence="22" id="KW-0868">Chloride</keyword>
<comment type="similarity">
    <text evidence="5">Belongs to the ABC transporter superfamily. ABCC family. CFTR transporter (TC 3.A.1.202) subfamily.</text>
</comment>
<evidence type="ECO:0000256" key="4">
    <source>
        <dbReference type="ARBA" id="ARBA00004520"/>
    </source>
</evidence>
<keyword evidence="10" id="KW-0597">Phosphoprotein</keyword>
<evidence type="ECO:0000256" key="25">
    <source>
        <dbReference type="ARBA" id="ARBA00024167"/>
    </source>
</evidence>
<dbReference type="SMART" id="SM00382">
    <property type="entry name" value="AAA"/>
    <property type="match status" value="2"/>
</dbReference>
<comment type="catalytic activity">
    <reaction evidence="31">
        <text>ATP + H2O = ADP + phosphate + H(+)</text>
        <dbReference type="Rhea" id="RHEA:13065"/>
        <dbReference type="ChEBI" id="CHEBI:15377"/>
        <dbReference type="ChEBI" id="CHEBI:15378"/>
        <dbReference type="ChEBI" id="CHEBI:30616"/>
        <dbReference type="ChEBI" id="CHEBI:43474"/>
        <dbReference type="ChEBI" id="CHEBI:456216"/>
    </reaction>
    <physiologicalReaction direction="left-to-right" evidence="31">
        <dbReference type="Rhea" id="RHEA:13066"/>
    </physiologicalReaction>
</comment>
<dbReference type="PANTHER" id="PTHR24223:SF456">
    <property type="entry name" value="MULTIDRUG RESISTANCE-ASSOCIATED PROTEIN LETHAL(2)03659"/>
    <property type="match status" value="1"/>
</dbReference>
<feature type="transmembrane region" description="Helical" evidence="33">
    <location>
        <begin position="352"/>
        <end position="374"/>
    </location>
</feature>
<dbReference type="Pfam" id="PF00664">
    <property type="entry name" value="ABC_membrane"/>
    <property type="match status" value="2"/>
</dbReference>
<organism evidence="36">
    <name type="scientific">Ascaris suum</name>
    <name type="common">Pig roundworm</name>
    <name type="synonym">Ascaris lumbricoides</name>
    <dbReference type="NCBI Taxonomy" id="6253"/>
    <lineage>
        <taxon>Eukaryota</taxon>
        <taxon>Metazoa</taxon>
        <taxon>Ecdysozoa</taxon>
        <taxon>Nematoda</taxon>
        <taxon>Chromadorea</taxon>
        <taxon>Rhabditida</taxon>
        <taxon>Spirurina</taxon>
        <taxon>Ascaridomorpha</taxon>
        <taxon>Ascaridoidea</taxon>
        <taxon>Ascarididae</taxon>
        <taxon>Ascaris</taxon>
    </lineage>
</organism>
<evidence type="ECO:0000313" key="36">
    <source>
        <dbReference type="EMBL" id="ADY40374.1"/>
    </source>
</evidence>
<keyword evidence="15" id="KW-0256">Endoplasmic reticulum</keyword>
<feature type="transmembrane region" description="Helical" evidence="33">
    <location>
        <begin position="1080"/>
        <end position="1098"/>
    </location>
</feature>
<keyword evidence="21" id="KW-0325">Glycoprotein</keyword>
<evidence type="ECO:0000256" key="2">
    <source>
        <dbReference type="ARBA" id="ARBA00004424"/>
    </source>
</evidence>
<dbReference type="Gene3D" id="3.40.50.300">
    <property type="entry name" value="P-loop containing nucleotide triphosphate hydrolases"/>
    <property type="match status" value="2"/>
</dbReference>
<evidence type="ECO:0000259" key="35">
    <source>
        <dbReference type="PROSITE" id="PS50929"/>
    </source>
</evidence>
<evidence type="ECO:0000256" key="27">
    <source>
        <dbReference type="ARBA" id="ARBA00031358"/>
    </source>
</evidence>
<feature type="transmembrane region" description="Helical" evidence="33">
    <location>
        <begin position="1056"/>
        <end position="1074"/>
    </location>
</feature>
<dbReference type="SUPFAM" id="SSF52540">
    <property type="entry name" value="P-loop containing nucleoside triphosphate hydrolases"/>
    <property type="match status" value="2"/>
</dbReference>
<evidence type="ECO:0000259" key="34">
    <source>
        <dbReference type="PROSITE" id="PS50893"/>
    </source>
</evidence>
<dbReference type="InterPro" id="IPR017871">
    <property type="entry name" value="ABC_transporter-like_CS"/>
</dbReference>
<comment type="catalytic activity">
    <reaction evidence="30">
        <text>hydrogencarbonate(in) = hydrogencarbonate(out)</text>
        <dbReference type="Rhea" id="RHEA:28695"/>
        <dbReference type="ChEBI" id="CHEBI:17544"/>
    </reaction>
</comment>
<dbReference type="InterPro" id="IPR003439">
    <property type="entry name" value="ABC_transporter-like_ATP-bd"/>
</dbReference>
<dbReference type="GO" id="GO:0034707">
    <property type="term" value="C:chloride channel complex"/>
    <property type="evidence" value="ECO:0007669"/>
    <property type="project" value="UniProtKB-KW"/>
</dbReference>
<comment type="catalytic activity">
    <reaction evidence="29">
        <text>ATP + H2O + closed Cl(-) channel = ADP + phosphate + open Cl(-) channel.</text>
        <dbReference type="EC" id="5.6.1.6"/>
    </reaction>
</comment>
<dbReference type="PANTHER" id="PTHR24223">
    <property type="entry name" value="ATP-BINDING CASSETTE SUB-FAMILY C"/>
    <property type="match status" value="1"/>
</dbReference>
<dbReference type="Pfam" id="PF00005">
    <property type="entry name" value="ABC_tran"/>
    <property type="match status" value="2"/>
</dbReference>
<evidence type="ECO:0000256" key="10">
    <source>
        <dbReference type="ARBA" id="ARBA00022553"/>
    </source>
</evidence>
<keyword evidence="14" id="KW-0967">Endosome</keyword>
<dbReference type="PRINTS" id="PR01851">
    <property type="entry name" value="CYSFIBREGLTR"/>
</dbReference>
<dbReference type="FunFam" id="3.40.50.300:FF:000163">
    <property type="entry name" value="Multidrug resistance-associated protein member 4"/>
    <property type="match status" value="1"/>
</dbReference>
<feature type="transmembrane region" description="Helical" evidence="33">
    <location>
        <begin position="966"/>
        <end position="984"/>
    </location>
</feature>
<evidence type="ECO:0000256" key="29">
    <source>
        <dbReference type="ARBA" id="ARBA00034073"/>
    </source>
</evidence>
<protein>
    <recommendedName>
        <fullName evidence="8">Cystic fibrosis transmembrane conductance regulator</fullName>
        <ecNumber evidence="7">5.6.1.6</ecNumber>
    </recommendedName>
    <alternativeName>
        <fullName evidence="26">ATP-binding cassette sub-family C member 7</fullName>
    </alternativeName>
    <alternativeName>
        <fullName evidence="27">Channel conductance-controlling ATPase</fullName>
    </alternativeName>
    <alternativeName>
        <fullName evidence="28">cAMP-dependent chloride channel</fullName>
    </alternativeName>
</protein>
<evidence type="ECO:0000256" key="19">
    <source>
        <dbReference type="ARBA" id="ARBA00023136"/>
    </source>
</evidence>
<evidence type="ECO:0000256" key="14">
    <source>
        <dbReference type="ARBA" id="ARBA00022753"/>
    </source>
</evidence>
<dbReference type="GO" id="GO:0055038">
    <property type="term" value="C:recycling endosome membrane"/>
    <property type="evidence" value="ECO:0007669"/>
    <property type="project" value="UniProtKB-SubCell"/>
</dbReference>
<evidence type="ECO:0000256" key="31">
    <source>
        <dbReference type="ARBA" id="ARBA00048778"/>
    </source>
</evidence>
<feature type="domain" description="ABC transporter" evidence="34">
    <location>
        <begin position="443"/>
        <end position="672"/>
    </location>
</feature>
<dbReference type="FunFam" id="1.20.1560.10:FF:000014">
    <property type="entry name" value="Multidrug resistance-associated protein member 4"/>
    <property type="match status" value="1"/>
</dbReference>
<dbReference type="CDD" id="cd03250">
    <property type="entry name" value="ABCC_MRP_domain1"/>
    <property type="match status" value="1"/>
</dbReference>
<comment type="subcellular location">
    <subcellularLocation>
        <location evidence="2">Apical cell membrane</location>
        <topology evidence="2">Multi-pass membrane protein</topology>
    </subcellularLocation>
    <subcellularLocation>
        <location evidence="4">Early endosome membrane</location>
        <topology evidence="4">Multi-pass membrane protein</topology>
    </subcellularLocation>
    <subcellularLocation>
        <location evidence="3">Endoplasmic reticulum membrane</location>
        <topology evidence="3">Multi-pass membrane protein</topology>
    </subcellularLocation>
    <subcellularLocation>
        <location evidence="1">Recycling endosome membrane</location>
        <topology evidence="1">Multi-pass membrane protein</topology>
    </subcellularLocation>
</comment>
<dbReference type="GO" id="GO:0016887">
    <property type="term" value="F:ATP hydrolysis activity"/>
    <property type="evidence" value="ECO:0007669"/>
    <property type="project" value="InterPro"/>
</dbReference>
<dbReference type="GO" id="GO:0005524">
    <property type="term" value="F:ATP binding"/>
    <property type="evidence" value="ECO:0007669"/>
    <property type="project" value="UniProtKB-KW"/>
</dbReference>
<evidence type="ECO:0000256" key="16">
    <source>
        <dbReference type="ARBA" id="ARBA00022840"/>
    </source>
</evidence>
<evidence type="ECO:0000256" key="3">
    <source>
        <dbReference type="ARBA" id="ARBA00004477"/>
    </source>
</evidence>
<dbReference type="InterPro" id="IPR030240">
    <property type="entry name" value="ABCC4_TMD1"/>
</dbReference>
<dbReference type="InterPro" id="IPR009147">
    <property type="entry name" value="CFTR/ABCC7"/>
</dbReference>
<accession>F1KR70</accession>
<keyword evidence="13" id="KW-0547">Nucleotide-binding</keyword>
<evidence type="ECO:0000256" key="12">
    <source>
        <dbReference type="ARBA" id="ARBA00022737"/>
    </source>
</evidence>